<dbReference type="AlphaFoldDB" id="X0U1B9"/>
<reference evidence="1" key="1">
    <citation type="journal article" date="2014" name="Front. Microbiol.">
        <title>High frequency of phylogenetically diverse reductive dehalogenase-homologous genes in deep subseafloor sedimentary metagenomes.</title>
        <authorList>
            <person name="Kawai M."/>
            <person name="Futagami T."/>
            <person name="Toyoda A."/>
            <person name="Takaki Y."/>
            <person name="Nishi S."/>
            <person name="Hori S."/>
            <person name="Arai W."/>
            <person name="Tsubouchi T."/>
            <person name="Morono Y."/>
            <person name="Uchiyama I."/>
            <person name="Ito T."/>
            <person name="Fujiyama A."/>
            <person name="Inagaki F."/>
            <person name="Takami H."/>
        </authorList>
    </citation>
    <scope>NUCLEOTIDE SEQUENCE</scope>
    <source>
        <strain evidence="1">Expedition CK06-06</strain>
    </source>
</reference>
<feature type="non-terminal residue" evidence="1">
    <location>
        <position position="250"/>
    </location>
</feature>
<dbReference type="EMBL" id="BARS01011830">
    <property type="protein sequence ID" value="GAF94207.1"/>
    <property type="molecule type" value="Genomic_DNA"/>
</dbReference>
<name>X0U1B9_9ZZZZ</name>
<proteinExistence type="predicted"/>
<evidence type="ECO:0000313" key="1">
    <source>
        <dbReference type="EMBL" id="GAF94207.1"/>
    </source>
</evidence>
<protein>
    <submittedName>
        <fullName evidence="1">Uncharacterized protein</fullName>
    </submittedName>
</protein>
<sequence length="250" mass="27617">VIEAADGGGGPTTFYADKGYVTDRRNLIATTTSRVGWASNHQLEAHWDEDGLHNLARDNQSHTNLLDVEDVYGDIPIKPRIWIDNTNGLQALKTGHTLGSRFTRPWEMNHWGETDAVANADSSNADYSGNINVPNAAWTSLCDRVWPIANVGWIVAGDPNLGSYLVFTLMGCAAIPNDFYARVKYGLWFDLGGGVWGWAGPVEYTDPVYINQTVAAGMTNWPCLGSIRFPRKDFDRAGIQPQFLRVDVEV</sequence>
<organism evidence="1">
    <name type="scientific">marine sediment metagenome</name>
    <dbReference type="NCBI Taxonomy" id="412755"/>
    <lineage>
        <taxon>unclassified sequences</taxon>
        <taxon>metagenomes</taxon>
        <taxon>ecological metagenomes</taxon>
    </lineage>
</organism>
<feature type="non-terminal residue" evidence="1">
    <location>
        <position position="1"/>
    </location>
</feature>
<gene>
    <name evidence="1" type="ORF">S01H1_21359</name>
</gene>
<comment type="caution">
    <text evidence="1">The sequence shown here is derived from an EMBL/GenBank/DDBJ whole genome shotgun (WGS) entry which is preliminary data.</text>
</comment>
<accession>X0U1B9</accession>